<organism evidence="5 6">
    <name type="scientific">Rhizopus oryzae</name>
    <name type="common">Mucormycosis agent</name>
    <name type="synonym">Rhizopus arrhizus var. delemar</name>
    <dbReference type="NCBI Taxonomy" id="64495"/>
    <lineage>
        <taxon>Eukaryota</taxon>
        <taxon>Fungi</taxon>
        <taxon>Fungi incertae sedis</taxon>
        <taxon>Mucoromycota</taxon>
        <taxon>Mucoromycotina</taxon>
        <taxon>Mucoromycetes</taxon>
        <taxon>Mucorales</taxon>
        <taxon>Mucorineae</taxon>
        <taxon>Rhizopodaceae</taxon>
        <taxon>Rhizopus</taxon>
    </lineage>
</organism>
<reference evidence="5" key="1">
    <citation type="journal article" date="2020" name="Microb. Genom.">
        <title>Genetic diversity of clinical and environmental Mucorales isolates obtained from an investigation of mucormycosis cases among solid organ transplant recipients.</title>
        <authorList>
            <person name="Nguyen M.H."/>
            <person name="Kaul D."/>
            <person name="Muto C."/>
            <person name="Cheng S.J."/>
            <person name="Richter R.A."/>
            <person name="Bruno V.M."/>
            <person name="Liu G."/>
            <person name="Beyhan S."/>
            <person name="Sundermann A.J."/>
            <person name="Mounaud S."/>
            <person name="Pasculle A.W."/>
            <person name="Nierman W.C."/>
            <person name="Driscoll E."/>
            <person name="Cumbie R."/>
            <person name="Clancy C.J."/>
            <person name="Dupont C.L."/>
        </authorList>
    </citation>
    <scope>NUCLEOTIDE SEQUENCE</scope>
    <source>
        <strain evidence="5">GL11</strain>
    </source>
</reference>
<feature type="transmembrane region" description="Helical" evidence="3">
    <location>
        <begin position="370"/>
        <end position="390"/>
    </location>
</feature>
<dbReference type="GO" id="GO:0005634">
    <property type="term" value="C:nucleus"/>
    <property type="evidence" value="ECO:0007669"/>
    <property type="project" value="TreeGrafter"/>
</dbReference>
<protein>
    <recommendedName>
        <fullName evidence="4">PCI domain-containing protein</fullName>
    </recommendedName>
</protein>
<evidence type="ECO:0000259" key="4">
    <source>
        <dbReference type="PROSITE" id="PS50250"/>
    </source>
</evidence>
<dbReference type="PROSITE" id="PS50250">
    <property type="entry name" value="PCI"/>
    <property type="match status" value="1"/>
</dbReference>
<dbReference type="GO" id="GO:0043161">
    <property type="term" value="P:proteasome-mediated ubiquitin-dependent protein catabolic process"/>
    <property type="evidence" value="ECO:0007669"/>
    <property type="project" value="TreeGrafter"/>
</dbReference>
<proteinExistence type="inferred from homology"/>
<evidence type="ECO:0000256" key="1">
    <source>
        <dbReference type="ARBA" id="ARBA00009627"/>
    </source>
</evidence>
<keyword evidence="3" id="KW-0812">Transmembrane</keyword>
<dbReference type="InterPro" id="IPR033464">
    <property type="entry name" value="CSN8_PSD8_EIF3K"/>
</dbReference>
<dbReference type="PANTHER" id="PTHR12387">
    <property type="entry name" value="26S PROTEASOME NON-ATPASE REGULATORY SUBUNIT 8"/>
    <property type="match status" value="1"/>
</dbReference>
<dbReference type="GO" id="GO:0016192">
    <property type="term" value="P:vesicle-mediated transport"/>
    <property type="evidence" value="ECO:0007669"/>
    <property type="project" value="InterPro"/>
</dbReference>
<dbReference type="Pfam" id="PF03311">
    <property type="entry name" value="Cornichon"/>
    <property type="match status" value="1"/>
</dbReference>
<keyword evidence="3" id="KW-0472">Membrane</keyword>
<dbReference type="SMART" id="SM01398">
    <property type="entry name" value="Cornichon"/>
    <property type="match status" value="1"/>
</dbReference>
<feature type="domain" description="PCI" evidence="4">
    <location>
        <begin position="80"/>
        <end position="255"/>
    </location>
</feature>
<gene>
    <name evidence="5" type="ORF">G6F64_006816</name>
</gene>
<dbReference type="GO" id="GO:0008541">
    <property type="term" value="C:proteasome regulatory particle, lid subcomplex"/>
    <property type="evidence" value="ECO:0007669"/>
    <property type="project" value="TreeGrafter"/>
</dbReference>
<accession>A0A9P6X7Y7</accession>
<dbReference type="EMBL" id="JAANQT010000946">
    <property type="protein sequence ID" value="KAG1307435.1"/>
    <property type="molecule type" value="Genomic_DNA"/>
</dbReference>
<keyword evidence="2" id="KW-0647">Proteasome</keyword>
<dbReference type="AlphaFoldDB" id="A0A9P6X7Y7"/>
<sequence length="392" mass="45571">MSLQQLEQVRDQLGGQLSSASPDLQKMGQLLVQAKFQMIEFETFTPTVGKTKSLGTIEINILTTARDILEIGAYYSVRIKDIASFERYISQLNSYYHDLSEFLPPSQQMYPLLGLNLLRLLSQNKLSEFHTTLESIDLNQLQTNQYIKQAVDLEQFLMEGSYNKVWNAKSIVKGEEFMFFYDILMDTTRHEIASCSERAYEYLPLNDACTLLFLKNIEELLTFANERGWKLNPAEQRVYFVAEDDSIVEIPQEQTITRTLGYAKELELIMAALLLFVMIFFVIMFSDLECDYINPIDLCNKLNQFVLPEMGAHAFLFFMFLINGSWIAAFLNLPLVIYNVRKVMNGHHMYDATEIFRTLPQHKKESFMKVGFYLICFFYFLYRMICALIAEP</sequence>
<dbReference type="InterPro" id="IPR033466">
    <property type="entry name" value="Cornichon_conserved"/>
</dbReference>
<dbReference type="Gene3D" id="1.25.40.990">
    <property type="match status" value="1"/>
</dbReference>
<dbReference type="InterPro" id="IPR000717">
    <property type="entry name" value="PCI_dom"/>
</dbReference>
<keyword evidence="6" id="KW-1185">Reference proteome</keyword>
<name>A0A9P6X7Y7_RHIOR</name>
<dbReference type="PROSITE" id="PS01340">
    <property type="entry name" value="CORNICHON"/>
    <property type="match status" value="1"/>
</dbReference>
<comment type="similarity">
    <text evidence="1">Belongs to the proteasome subunit S14 family.</text>
</comment>
<dbReference type="Pfam" id="PF10075">
    <property type="entry name" value="CSN8_PSD8_EIF3K"/>
    <property type="match status" value="1"/>
</dbReference>
<feature type="transmembrane region" description="Helical" evidence="3">
    <location>
        <begin position="268"/>
        <end position="286"/>
    </location>
</feature>
<keyword evidence="3" id="KW-1133">Transmembrane helix</keyword>
<feature type="transmembrane region" description="Helical" evidence="3">
    <location>
        <begin position="315"/>
        <end position="340"/>
    </location>
</feature>
<dbReference type="InterPro" id="IPR003377">
    <property type="entry name" value="Cornichon"/>
</dbReference>
<dbReference type="Proteomes" id="UP000716291">
    <property type="component" value="Unassembled WGS sequence"/>
</dbReference>
<evidence type="ECO:0000256" key="2">
    <source>
        <dbReference type="ARBA" id="ARBA00022942"/>
    </source>
</evidence>
<comment type="caution">
    <text evidence="5">The sequence shown here is derived from an EMBL/GenBank/DDBJ whole genome shotgun (WGS) entry which is preliminary data.</text>
</comment>
<dbReference type="OrthoDB" id="8775810at2759"/>
<evidence type="ECO:0000256" key="3">
    <source>
        <dbReference type="SAM" id="Phobius"/>
    </source>
</evidence>
<dbReference type="InterPro" id="IPR006746">
    <property type="entry name" value="26S_Psome_Rpn12"/>
</dbReference>
<evidence type="ECO:0000313" key="5">
    <source>
        <dbReference type="EMBL" id="KAG1307435.1"/>
    </source>
</evidence>
<dbReference type="GO" id="GO:0005829">
    <property type="term" value="C:cytosol"/>
    <property type="evidence" value="ECO:0007669"/>
    <property type="project" value="TreeGrafter"/>
</dbReference>
<evidence type="ECO:0000313" key="6">
    <source>
        <dbReference type="Proteomes" id="UP000716291"/>
    </source>
</evidence>
<dbReference type="PANTHER" id="PTHR12387:SF0">
    <property type="entry name" value="26S PROTEASOME NON-ATPASE REGULATORY SUBUNIT 8"/>
    <property type="match status" value="1"/>
</dbReference>
<dbReference type="FunFam" id="1.25.40.990:FF:000001">
    <property type="entry name" value="26S proteasome non-ATPase regulatory subunit"/>
    <property type="match status" value="1"/>
</dbReference>